<organism evidence="1 2">
    <name type="scientific">Hygrophoropsis aurantiaca</name>
    <dbReference type="NCBI Taxonomy" id="72124"/>
    <lineage>
        <taxon>Eukaryota</taxon>
        <taxon>Fungi</taxon>
        <taxon>Dikarya</taxon>
        <taxon>Basidiomycota</taxon>
        <taxon>Agaricomycotina</taxon>
        <taxon>Agaricomycetes</taxon>
        <taxon>Agaricomycetidae</taxon>
        <taxon>Boletales</taxon>
        <taxon>Coniophorineae</taxon>
        <taxon>Hygrophoropsidaceae</taxon>
        <taxon>Hygrophoropsis</taxon>
    </lineage>
</organism>
<name>A0ACB8ACA7_9AGAM</name>
<comment type="caution">
    <text evidence="1">The sequence shown here is derived from an EMBL/GenBank/DDBJ whole genome shotgun (WGS) entry which is preliminary data.</text>
</comment>
<keyword evidence="2" id="KW-1185">Reference proteome</keyword>
<gene>
    <name evidence="1" type="ORF">BJ138DRAFT_46012</name>
</gene>
<protein>
    <submittedName>
        <fullName evidence="1">Dihydrofolate reductase</fullName>
    </submittedName>
</protein>
<dbReference type="Proteomes" id="UP000790377">
    <property type="component" value="Unassembled WGS sequence"/>
</dbReference>
<proteinExistence type="predicted"/>
<sequence>MSSFTIIVAATRTNGIGQNGRLPWRLPKEIAYFARVTSTAPEGSMNAVIMGRNTWESIPQKFRPLPRRINIVISGNQEYPLPSDASSPCYLHNELDSALRWTGGVEKTIHRRFIIGGALLYSECLSPKLLSPSSTPPVNRILLTRIIEPAFEECDVYMPDFLADGGEQPQWTRASHQELEDWVGGAVPTGLQVENGVTYEFQMWVR</sequence>
<evidence type="ECO:0000313" key="2">
    <source>
        <dbReference type="Proteomes" id="UP000790377"/>
    </source>
</evidence>
<accession>A0ACB8ACA7</accession>
<dbReference type="EMBL" id="MU267695">
    <property type="protein sequence ID" value="KAH7910932.1"/>
    <property type="molecule type" value="Genomic_DNA"/>
</dbReference>
<reference evidence="1" key="1">
    <citation type="journal article" date="2021" name="New Phytol.">
        <title>Evolutionary innovations through gain and loss of genes in the ectomycorrhizal Boletales.</title>
        <authorList>
            <person name="Wu G."/>
            <person name="Miyauchi S."/>
            <person name="Morin E."/>
            <person name="Kuo A."/>
            <person name="Drula E."/>
            <person name="Varga T."/>
            <person name="Kohler A."/>
            <person name="Feng B."/>
            <person name="Cao Y."/>
            <person name="Lipzen A."/>
            <person name="Daum C."/>
            <person name="Hundley H."/>
            <person name="Pangilinan J."/>
            <person name="Johnson J."/>
            <person name="Barry K."/>
            <person name="LaButti K."/>
            <person name="Ng V."/>
            <person name="Ahrendt S."/>
            <person name="Min B."/>
            <person name="Choi I.G."/>
            <person name="Park H."/>
            <person name="Plett J.M."/>
            <person name="Magnuson J."/>
            <person name="Spatafora J.W."/>
            <person name="Nagy L.G."/>
            <person name="Henrissat B."/>
            <person name="Grigoriev I.V."/>
            <person name="Yang Z.L."/>
            <person name="Xu J."/>
            <person name="Martin F.M."/>
        </authorList>
    </citation>
    <scope>NUCLEOTIDE SEQUENCE</scope>
    <source>
        <strain evidence="1">ATCC 28755</strain>
    </source>
</reference>
<evidence type="ECO:0000313" key="1">
    <source>
        <dbReference type="EMBL" id="KAH7910932.1"/>
    </source>
</evidence>